<feature type="compositionally biased region" description="Basic and acidic residues" evidence="5">
    <location>
        <begin position="487"/>
        <end position="533"/>
    </location>
</feature>
<dbReference type="Proteomes" id="UP001608902">
    <property type="component" value="Unassembled WGS sequence"/>
</dbReference>
<proteinExistence type="inferred from homology"/>
<feature type="region of interest" description="Disordered" evidence="5">
    <location>
        <begin position="662"/>
        <end position="744"/>
    </location>
</feature>
<dbReference type="InterPro" id="IPR021922">
    <property type="entry name" value="Par3/HAL_N"/>
</dbReference>
<feature type="region of interest" description="Disordered" evidence="5">
    <location>
        <begin position="485"/>
        <end position="533"/>
    </location>
</feature>
<dbReference type="InterPro" id="IPR001478">
    <property type="entry name" value="PDZ"/>
</dbReference>
<accession>A0ABD6EHR3</accession>
<evidence type="ECO:0000259" key="6">
    <source>
        <dbReference type="PROSITE" id="PS50106"/>
    </source>
</evidence>
<keyword evidence="3" id="KW-0677">Repeat</keyword>
<feature type="domain" description="PDZ" evidence="6">
    <location>
        <begin position="259"/>
        <end position="335"/>
    </location>
</feature>
<comment type="caution">
    <text evidence="7">The sequence shown here is derived from an EMBL/GenBank/DDBJ whole genome shotgun (WGS) entry which is preliminary data.</text>
</comment>
<evidence type="ECO:0000256" key="5">
    <source>
        <dbReference type="SAM" id="MobiDB-lite"/>
    </source>
</evidence>
<feature type="compositionally biased region" description="Basic and acidic residues" evidence="5">
    <location>
        <begin position="725"/>
        <end position="743"/>
    </location>
</feature>
<dbReference type="EMBL" id="JBGFUD010004297">
    <property type="protein sequence ID" value="MFH4979520.1"/>
    <property type="molecule type" value="Genomic_DNA"/>
</dbReference>
<evidence type="ECO:0000313" key="7">
    <source>
        <dbReference type="EMBL" id="MFH4979520.1"/>
    </source>
</evidence>
<comment type="similarity">
    <text evidence="1">Belongs to the PAR3 family.</text>
</comment>
<feature type="domain" description="PDZ" evidence="6">
    <location>
        <begin position="395"/>
        <end position="463"/>
    </location>
</feature>
<dbReference type="Gene3D" id="3.10.20.90">
    <property type="entry name" value="Phosphatidylinositol 3-kinase Catalytic Subunit, Chain A, domain 1"/>
    <property type="match status" value="1"/>
</dbReference>
<dbReference type="Gene3D" id="2.30.42.10">
    <property type="match status" value="3"/>
</dbReference>
<feature type="compositionally biased region" description="Low complexity" evidence="5">
    <location>
        <begin position="195"/>
        <end position="205"/>
    </location>
</feature>
<dbReference type="AlphaFoldDB" id="A0ABD6EHR3"/>
<keyword evidence="2" id="KW-0132">Cell division</keyword>
<evidence type="ECO:0000256" key="3">
    <source>
        <dbReference type="ARBA" id="ARBA00022737"/>
    </source>
</evidence>
<organism evidence="7 8">
    <name type="scientific">Gnathostoma spinigerum</name>
    <dbReference type="NCBI Taxonomy" id="75299"/>
    <lineage>
        <taxon>Eukaryota</taxon>
        <taxon>Metazoa</taxon>
        <taxon>Ecdysozoa</taxon>
        <taxon>Nematoda</taxon>
        <taxon>Chromadorea</taxon>
        <taxon>Rhabditida</taxon>
        <taxon>Spirurina</taxon>
        <taxon>Gnathostomatomorpha</taxon>
        <taxon>Gnathostomatoidea</taxon>
        <taxon>Gnathostomatidae</taxon>
        <taxon>Gnathostoma</taxon>
    </lineage>
</organism>
<feature type="compositionally biased region" description="Acidic residues" evidence="5">
    <location>
        <begin position="714"/>
        <end position="724"/>
    </location>
</feature>
<keyword evidence="4" id="KW-0131">Cell cycle</keyword>
<evidence type="ECO:0000256" key="4">
    <source>
        <dbReference type="ARBA" id="ARBA00023306"/>
    </source>
</evidence>
<evidence type="ECO:0000256" key="2">
    <source>
        <dbReference type="ARBA" id="ARBA00022618"/>
    </source>
</evidence>
<dbReference type="PANTHER" id="PTHR16484">
    <property type="entry name" value="PARTITIONING DEFECTIVE 3 RELATED"/>
    <property type="match status" value="1"/>
</dbReference>
<reference evidence="7 8" key="1">
    <citation type="submission" date="2024-08" db="EMBL/GenBank/DDBJ databases">
        <title>Gnathostoma spinigerum genome.</title>
        <authorList>
            <person name="Gonzalez-Bertolin B."/>
            <person name="Monzon S."/>
            <person name="Zaballos A."/>
            <person name="Jimenez P."/>
            <person name="Dekumyoy P."/>
            <person name="Varona S."/>
            <person name="Cuesta I."/>
            <person name="Sumanam S."/>
            <person name="Adisakwattana P."/>
            <person name="Gasser R.B."/>
            <person name="Hernandez-Gonzalez A."/>
            <person name="Young N.D."/>
            <person name="Perteguer M.J."/>
        </authorList>
    </citation>
    <scope>NUCLEOTIDE SEQUENCE [LARGE SCALE GENOMIC DNA]</scope>
    <source>
        <strain evidence="7">AL3</strain>
        <tissue evidence="7">Liver</tissue>
    </source>
</reference>
<dbReference type="Pfam" id="PF12053">
    <property type="entry name" value="Par3_HAL_N_term"/>
    <property type="match status" value="1"/>
</dbReference>
<keyword evidence="8" id="KW-1185">Reference proteome</keyword>
<dbReference type="GO" id="GO:0051301">
    <property type="term" value="P:cell division"/>
    <property type="evidence" value="ECO:0007669"/>
    <property type="project" value="UniProtKB-KW"/>
</dbReference>
<dbReference type="InterPro" id="IPR052213">
    <property type="entry name" value="PAR3"/>
</dbReference>
<protein>
    <recommendedName>
        <fullName evidence="6">PDZ domain-containing protein</fullName>
    </recommendedName>
</protein>
<evidence type="ECO:0000313" key="8">
    <source>
        <dbReference type="Proteomes" id="UP001608902"/>
    </source>
</evidence>
<dbReference type="PROSITE" id="PS50106">
    <property type="entry name" value="PDZ"/>
    <property type="match status" value="3"/>
</dbReference>
<feature type="compositionally biased region" description="Polar residues" evidence="5">
    <location>
        <begin position="669"/>
        <end position="687"/>
    </location>
</feature>
<dbReference type="SUPFAM" id="SSF50156">
    <property type="entry name" value="PDZ domain-like"/>
    <property type="match status" value="3"/>
</dbReference>
<dbReference type="SMART" id="SM00228">
    <property type="entry name" value="PDZ"/>
    <property type="match status" value="3"/>
</dbReference>
<feature type="compositionally biased region" description="Basic and acidic residues" evidence="5">
    <location>
        <begin position="689"/>
        <end position="707"/>
    </location>
</feature>
<feature type="domain" description="PDZ" evidence="6">
    <location>
        <begin position="542"/>
        <end position="618"/>
    </location>
</feature>
<gene>
    <name evidence="7" type="ORF">AB6A40_006229</name>
</gene>
<evidence type="ECO:0000256" key="1">
    <source>
        <dbReference type="ARBA" id="ARBA00005358"/>
    </source>
</evidence>
<name>A0ABD6EHR3_9BILA</name>
<dbReference type="InterPro" id="IPR036034">
    <property type="entry name" value="PDZ_sf"/>
</dbReference>
<dbReference type="PANTHER" id="PTHR16484:SF17">
    <property type="entry name" value="BAZOOKA, ISOFORM B"/>
    <property type="match status" value="1"/>
</dbReference>
<sequence>MWLQSIGCQIRVHHVECLRDGGILDPDDRLFDVFDEGIDQILAIYDENEAKNDAKNVVQNRGQTAACSSRLGEYNVRNGKKSDSTDQIDAESCSSTRDFVEITNLSEPPHDGLLVSTNEEYVRQQEPSSSSSINAFARKEDFPCSVDQKAGVLLSSTDDKLPKRHKARPRVTISPDVDYRKSSLGDDQIEMTEQATSSSSRLARSNARKSRITDAFFEAQERLEANKSTTTVSPCVRPSLTDASKLIPPVPGVTPGQTVIVLSDATMHRSVGIEIVAVQDPTNSLRLRSVEITNIDSEGRVGVDGRIKVGDCITEINQRPVYQMSVSRARAYLHELQSCAHPSLTIDRPFETFIAEASAVGISHQSEASSSSLQTKPIFSALQQANTTAIGATSSVEITKNPSGFGFTLTSRDTAKGERLFYIGTVKPGGAAIGLLRAGDRILEINGVSTTGLQQQDLVTRLKALQVGEKVRILLSRIASDSADPENTGHLKGFKDRSGGLDKTRAGLDQAPRERASEDIEKNEKDREKKEHTKRTEVHCFDIALNDSGSAGLGISLKARAVMRPDGTRQDCGIFIKKVLHGGAAYKDGRLRINDRLIGIEDVDLISLKHNSEASEAITKCLKGFGASATSVRLRISRKPSEEAVANLPSSRESFDDTVVSGNLDMKASSGNVQTSKGHFTSPSSSKAGVREAVERRSSVTSGKDDSTLQAFASEEEESNLDDDVFSRENPTRRSMSEKRHMGAADPSHTLVYQKIKHCRQTSGKISSVI</sequence>
<dbReference type="Pfam" id="PF00595">
    <property type="entry name" value="PDZ"/>
    <property type="match status" value="3"/>
</dbReference>
<feature type="region of interest" description="Disordered" evidence="5">
    <location>
        <begin position="177"/>
        <end position="205"/>
    </location>
</feature>